<dbReference type="InterPro" id="IPR027417">
    <property type="entry name" value="P-loop_NTPase"/>
</dbReference>
<name>A0A1X7TIL6_AMPQE</name>
<proteinExistence type="predicted"/>
<protein>
    <recommendedName>
        <fullName evidence="2">Sulfotransferase domain-containing protein</fullName>
    </recommendedName>
</protein>
<evidence type="ECO:0008006" key="2">
    <source>
        <dbReference type="Google" id="ProtNLM"/>
    </source>
</evidence>
<reference evidence="1" key="1">
    <citation type="submission" date="2017-05" db="UniProtKB">
        <authorList>
            <consortium name="EnsemblMetazoa"/>
        </authorList>
    </citation>
    <scope>IDENTIFICATION</scope>
</reference>
<evidence type="ECO:0000313" key="1">
    <source>
        <dbReference type="EnsemblMetazoa" id="Aqu2.1.14540_001"/>
    </source>
</evidence>
<dbReference type="EnsemblMetazoa" id="Aqu2.1.14540_001">
    <property type="protein sequence ID" value="Aqu2.1.14540_001"/>
    <property type="gene ID" value="Aqu2.1.14540"/>
</dbReference>
<sequence>MDLSHGERCMNREFFFDEDLNELPGGIPLLPGMKRHHALELKQKVVPRPDDIFVTSYVRSGTNWVSYIIQLIANGGIPPERDLDIISPCIDTMEPADKVEVSCC</sequence>
<dbReference type="AlphaFoldDB" id="A0A1X7TIL6"/>
<dbReference type="Gene3D" id="3.40.50.300">
    <property type="entry name" value="P-loop containing nucleotide triphosphate hydrolases"/>
    <property type="match status" value="1"/>
</dbReference>
<organism evidence="1">
    <name type="scientific">Amphimedon queenslandica</name>
    <name type="common">Sponge</name>
    <dbReference type="NCBI Taxonomy" id="400682"/>
    <lineage>
        <taxon>Eukaryota</taxon>
        <taxon>Metazoa</taxon>
        <taxon>Porifera</taxon>
        <taxon>Demospongiae</taxon>
        <taxon>Heteroscleromorpha</taxon>
        <taxon>Haplosclerida</taxon>
        <taxon>Niphatidae</taxon>
        <taxon>Amphimedon</taxon>
    </lineage>
</organism>
<dbReference type="SUPFAM" id="SSF52540">
    <property type="entry name" value="P-loop containing nucleoside triphosphate hydrolases"/>
    <property type="match status" value="1"/>
</dbReference>
<dbReference type="InParanoid" id="A0A1X7TIL6"/>
<dbReference type="OrthoDB" id="205623at2759"/>
<accession>A0A1X7TIL6</accession>